<keyword evidence="8" id="KW-1185">Reference proteome</keyword>
<evidence type="ECO:0000256" key="2">
    <source>
        <dbReference type="ARBA" id="ARBA00022692"/>
    </source>
</evidence>
<reference evidence="8" key="1">
    <citation type="submission" date="2015-08" db="EMBL/GenBank/DDBJ databases">
        <title>Genome sequencing project for genomic taxonomy and phylogenomics of Bacillus-like bacteria.</title>
        <authorList>
            <person name="Liu B."/>
            <person name="Wang J."/>
            <person name="Zhu Y."/>
            <person name="Liu G."/>
            <person name="Chen Q."/>
            <person name="Chen Z."/>
            <person name="Lan J."/>
            <person name="Che J."/>
            <person name="Ge C."/>
            <person name="Shi H."/>
            <person name="Pan Z."/>
            <person name="Liu X."/>
        </authorList>
    </citation>
    <scope>NUCLEOTIDE SEQUENCE [LARGE SCALE GENOMIC DNA]</scope>
    <source>
        <strain evidence="8">FJAT-4402</strain>
    </source>
</reference>
<evidence type="ECO:0000313" key="7">
    <source>
        <dbReference type="EMBL" id="ALC82791.1"/>
    </source>
</evidence>
<feature type="domain" description="Yip1" evidence="6">
    <location>
        <begin position="41"/>
        <end position="199"/>
    </location>
</feature>
<dbReference type="RefSeq" id="WP_053604603.1">
    <property type="nucleotide sequence ID" value="NZ_CP012600.1"/>
</dbReference>
<proteinExistence type="predicted"/>
<dbReference type="PATRIC" id="fig|1441095.3.peg.3366"/>
<evidence type="ECO:0000313" key="8">
    <source>
        <dbReference type="Proteomes" id="UP000067625"/>
    </source>
</evidence>
<feature type="transmembrane region" description="Helical" evidence="5">
    <location>
        <begin position="183"/>
        <end position="205"/>
    </location>
</feature>
<keyword evidence="3 5" id="KW-1133">Transmembrane helix</keyword>
<evidence type="ECO:0000256" key="5">
    <source>
        <dbReference type="SAM" id="Phobius"/>
    </source>
</evidence>
<comment type="subcellular location">
    <subcellularLocation>
        <location evidence="1">Membrane</location>
        <topology evidence="1">Multi-pass membrane protein</topology>
    </subcellularLocation>
</comment>
<reference evidence="7 8" key="2">
    <citation type="journal article" date="2016" name="Int. J. Syst. Evol. Microbiol.">
        <title>Bacillus gobiensis sp. nov., isolated from a soil sample.</title>
        <authorList>
            <person name="Liu B."/>
            <person name="Liu G.H."/>
            <person name="Cetin S."/>
            <person name="Schumann P."/>
            <person name="Pan Z.Z."/>
            <person name="Chen Q.Q."/>
        </authorList>
    </citation>
    <scope>NUCLEOTIDE SEQUENCE [LARGE SCALE GENOMIC DNA]</scope>
    <source>
        <strain evidence="7 8">FJAT-4402</strain>
    </source>
</reference>
<sequence length="208" mass="23236">METKDQAQPYGVTPWFKVWIAPRSIIREFLDSPFPEKNARLLAALAGIITSIEQLEKDSLTASNVIINIIVGAIMGIIALYLFGFILRVTGSWFGGEGDAEDLRTAVTRGQNVLTILLAVFWIPKLLLFGLDAFSSMFWSIDITNIPKMILFIFEIPLSIWSFVVFVLSVAEAHRFSGWRSLGACLISAFFVLLLFLVILLPFLALSF</sequence>
<evidence type="ECO:0000256" key="3">
    <source>
        <dbReference type="ARBA" id="ARBA00022989"/>
    </source>
</evidence>
<evidence type="ECO:0000256" key="1">
    <source>
        <dbReference type="ARBA" id="ARBA00004141"/>
    </source>
</evidence>
<feature type="transmembrane region" description="Helical" evidence="5">
    <location>
        <begin position="65"/>
        <end position="87"/>
    </location>
</feature>
<dbReference type="STRING" id="1441095.AM592_15265"/>
<dbReference type="Pfam" id="PF04893">
    <property type="entry name" value="Yip1"/>
    <property type="match status" value="1"/>
</dbReference>
<keyword evidence="4 5" id="KW-0472">Membrane</keyword>
<gene>
    <name evidence="7" type="ORF">AM592_15265</name>
</gene>
<dbReference type="InterPro" id="IPR006977">
    <property type="entry name" value="Yip1_dom"/>
</dbReference>
<dbReference type="Proteomes" id="UP000067625">
    <property type="component" value="Chromosome"/>
</dbReference>
<accession>A0A0M4FLC1</accession>
<dbReference type="OrthoDB" id="2987623at2"/>
<dbReference type="GO" id="GO:0016020">
    <property type="term" value="C:membrane"/>
    <property type="evidence" value="ECO:0007669"/>
    <property type="project" value="UniProtKB-SubCell"/>
</dbReference>
<organism evidence="7 8">
    <name type="scientific">Bacillus gobiensis</name>
    <dbReference type="NCBI Taxonomy" id="1441095"/>
    <lineage>
        <taxon>Bacteria</taxon>
        <taxon>Bacillati</taxon>
        <taxon>Bacillota</taxon>
        <taxon>Bacilli</taxon>
        <taxon>Bacillales</taxon>
        <taxon>Bacillaceae</taxon>
        <taxon>Bacillus</taxon>
    </lineage>
</organism>
<dbReference type="AlphaFoldDB" id="A0A0M4FLC1"/>
<dbReference type="EMBL" id="CP012600">
    <property type="protein sequence ID" value="ALC82791.1"/>
    <property type="molecule type" value="Genomic_DNA"/>
</dbReference>
<feature type="transmembrane region" description="Helical" evidence="5">
    <location>
        <begin position="151"/>
        <end position="171"/>
    </location>
</feature>
<evidence type="ECO:0000256" key="4">
    <source>
        <dbReference type="ARBA" id="ARBA00023136"/>
    </source>
</evidence>
<evidence type="ECO:0000259" key="6">
    <source>
        <dbReference type="Pfam" id="PF04893"/>
    </source>
</evidence>
<name>A0A0M4FLC1_9BACI</name>
<feature type="transmembrane region" description="Helical" evidence="5">
    <location>
        <begin position="113"/>
        <end position="131"/>
    </location>
</feature>
<keyword evidence="2 5" id="KW-0812">Transmembrane</keyword>
<protein>
    <recommendedName>
        <fullName evidence="6">Yip1 domain-containing protein</fullName>
    </recommendedName>
</protein>